<dbReference type="Proteomes" id="UP000748991">
    <property type="component" value="Unassembled WGS sequence"/>
</dbReference>
<dbReference type="GO" id="GO:0046872">
    <property type="term" value="F:metal ion binding"/>
    <property type="evidence" value="ECO:0007669"/>
    <property type="project" value="UniProtKB-KW"/>
</dbReference>
<evidence type="ECO:0000313" key="3">
    <source>
        <dbReference type="Proteomes" id="UP000748991"/>
    </source>
</evidence>
<dbReference type="Pfam" id="PF05147">
    <property type="entry name" value="LANC_like"/>
    <property type="match status" value="1"/>
</dbReference>
<evidence type="ECO:0000256" key="1">
    <source>
        <dbReference type="PIRSR" id="PIRSR607822-1"/>
    </source>
</evidence>
<reference evidence="2" key="1">
    <citation type="submission" date="2021-02" db="EMBL/GenBank/DDBJ databases">
        <title>Infant gut strain persistence is associated with maternal origin, phylogeny, and functional potential including surface adhesion and iron acquisition.</title>
        <authorList>
            <person name="Lou Y.C."/>
        </authorList>
    </citation>
    <scope>NUCLEOTIDE SEQUENCE</scope>
    <source>
        <strain evidence="2">L3_060_052G1_dasL3_060_052G1_concoct_1</strain>
    </source>
</reference>
<evidence type="ECO:0000313" key="2">
    <source>
        <dbReference type="EMBL" id="MBS6535738.1"/>
    </source>
</evidence>
<protein>
    <recommendedName>
        <fullName evidence="4">Lanthionine synthetase C-like protein</fullName>
    </recommendedName>
</protein>
<dbReference type="AlphaFoldDB" id="A0A943SP46"/>
<dbReference type="Gene3D" id="1.50.10.20">
    <property type="match status" value="1"/>
</dbReference>
<dbReference type="GO" id="GO:0031179">
    <property type="term" value="P:peptide modification"/>
    <property type="evidence" value="ECO:0007669"/>
    <property type="project" value="InterPro"/>
</dbReference>
<gene>
    <name evidence="2" type="ORF">KH327_07885</name>
</gene>
<feature type="binding site" evidence="1">
    <location>
        <position position="255"/>
    </location>
    <ligand>
        <name>Zn(2+)</name>
        <dbReference type="ChEBI" id="CHEBI:29105"/>
    </ligand>
</feature>
<dbReference type="PRINTS" id="PR01950">
    <property type="entry name" value="LANCSUPER"/>
</dbReference>
<proteinExistence type="predicted"/>
<dbReference type="EMBL" id="JAGZZP010000019">
    <property type="protein sequence ID" value="MBS6535738.1"/>
    <property type="molecule type" value="Genomic_DNA"/>
</dbReference>
<keyword evidence="1" id="KW-0479">Metal-binding</keyword>
<sequence length="393" mass="46869">MRENKDLYSTINDYKKYLINSKKLNLVEYFLLNNNYTDDSELISNIKVLKNLLESGCFEDISNTLNLEYLLYIAIYVNELSRKGIFEKFSDSLNFYLLKLSEKFVLSFNVKNEEFLFFLFPVIGKVIGYLSEFELNLDVLINFIIENIKPRIIDDKRIVGFYIRTIDEDFNKQFPNGMFPMGMAHGSLGVLFAISKLYKNNKLNSDIYVNYLYNLYEIFSKKEDNFLIFPNFVTYEEYKNKNFKTNIKQYRAAWCSGNLITSFILFKVCQNMNWKEKEKIYYKYVIEILCQNVKDYKLEIPIICHGYSFPLIMINNILKENYFNIRSSYKCRELIDRRKELNNILFDILTVNDIPYVIENKFRNNYSIFHGITGVISTLENNDNYLERILNIH</sequence>
<feature type="binding site" evidence="1">
    <location>
        <position position="305"/>
    </location>
    <ligand>
        <name>Zn(2+)</name>
        <dbReference type="ChEBI" id="CHEBI:29105"/>
    </ligand>
</feature>
<dbReference type="SUPFAM" id="SSF158745">
    <property type="entry name" value="LanC-like"/>
    <property type="match status" value="1"/>
</dbReference>
<dbReference type="RefSeq" id="WP_278638454.1">
    <property type="nucleotide sequence ID" value="NZ_JAGZZP010000019.1"/>
</dbReference>
<keyword evidence="1" id="KW-0862">Zinc</keyword>
<feature type="binding site" evidence="1">
    <location>
        <position position="304"/>
    </location>
    <ligand>
        <name>Zn(2+)</name>
        <dbReference type="ChEBI" id="CHEBI:29105"/>
    </ligand>
</feature>
<dbReference type="InterPro" id="IPR007822">
    <property type="entry name" value="LANC-like"/>
</dbReference>
<organism evidence="2 3">
    <name type="scientific">Peptoniphilus harei</name>
    <dbReference type="NCBI Taxonomy" id="54005"/>
    <lineage>
        <taxon>Bacteria</taxon>
        <taxon>Bacillati</taxon>
        <taxon>Bacillota</taxon>
        <taxon>Tissierellia</taxon>
        <taxon>Tissierellales</taxon>
        <taxon>Peptoniphilaceae</taxon>
        <taxon>Peptoniphilus</taxon>
    </lineage>
</organism>
<evidence type="ECO:0008006" key="4">
    <source>
        <dbReference type="Google" id="ProtNLM"/>
    </source>
</evidence>
<accession>A0A943SP46</accession>
<name>A0A943SP46_9FIRM</name>
<comment type="caution">
    <text evidence="2">The sequence shown here is derived from an EMBL/GenBank/DDBJ whole genome shotgun (WGS) entry which is preliminary data.</text>
</comment>